<dbReference type="InterPro" id="IPR015093">
    <property type="entry name" value="Card1_endonucl_dom"/>
</dbReference>
<dbReference type="AlphaFoldDB" id="A0A6I1MK94"/>
<dbReference type="Gene3D" id="3.40.50.10770">
    <property type="entry name" value="Hypothetical protein VC1899 like domain (Restriction endonuclease-like)"/>
    <property type="match status" value="1"/>
</dbReference>
<gene>
    <name evidence="2" type="ORF">GBZ86_02175</name>
</gene>
<comment type="caution">
    <text evidence="2">The sequence shown here is derived from an EMBL/GenBank/DDBJ whole genome shotgun (WGS) entry which is preliminary data.</text>
</comment>
<evidence type="ECO:0000313" key="3">
    <source>
        <dbReference type="Proteomes" id="UP000430345"/>
    </source>
</evidence>
<dbReference type="GO" id="GO:0003676">
    <property type="term" value="F:nucleic acid binding"/>
    <property type="evidence" value="ECO:0007669"/>
    <property type="project" value="InterPro"/>
</dbReference>
<dbReference type="RefSeq" id="WP_152887310.1">
    <property type="nucleotide sequence ID" value="NZ_WHJC01000012.1"/>
</dbReference>
<dbReference type="Proteomes" id="UP000430345">
    <property type="component" value="Unassembled WGS sequence"/>
</dbReference>
<accession>A0A6I1MK94</accession>
<dbReference type="SUPFAM" id="SSF52980">
    <property type="entry name" value="Restriction endonuclease-like"/>
    <property type="match status" value="1"/>
</dbReference>
<feature type="domain" description="Card1 endonuclease" evidence="1">
    <location>
        <begin position="252"/>
        <end position="369"/>
    </location>
</feature>
<reference evidence="2 3" key="1">
    <citation type="submission" date="2019-10" db="EMBL/GenBank/DDBJ databases">
        <title>The Genome Sequence of Clostridium tarantellae Isolated from Fish Brain.</title>
        <authorList>
            <person name="Bano L."/>
            <person name="Kiel M."/>
            <person name="Sales G."/>
            <person name="Doxey A.C."/>
            <person name="Mansfield M.J."/>
            <person name="Schiavone M."/>
            <person name="Rossetto O."/>
            <person name="Pirazzini M."/>
            <person name="Dobrindt U."/>
            <person name="Montecucco C."/>
        </authorList>
    </citation>
    <scope>NUCLEOTIDE SEQUENCE [LARGE SCALE GENOMIC DNA]</scope>
    <source>
        <strain evidence="2 3">DSM 3997</strain>
    </source>
</reference>
<name>A0A6I1MK94_9CLOT</name>
<dbReference type="InterPro" id="IPR011335">
    <property type="entry name" value="Restrct_endonuc-II-like"/>
</dbReference>
<sequence length="386" mass="45207">MDYDVIINLIDEHNESGILLTEKFKPKEVIFIYFDKEDLNYISTLKEYYNNKFKNCNFLSKKMCKENLKLEIDEFLSKLKNKKILFNLNCGKRVENLILYTICLRNNIDCKYLDIEKEMLITFTKNNIFFEKNDFIDLGVEDVIKSIGGAIVVDSTDFCNLNIIEELTLNIAKNIELWKKYKIRLSDNTIFIHDESNPNFMKIDYQTLDNIEKDILNKSLEFLVQKNQIKIKEETDYIKIYFLNNLIKSFIFKSGTWLEVLTKNIVEKIEVIDDVKSGVLFLWNDEKTRVKNELDVVAIKDSVLICISCKDSKKYDEVALNELNVYANQLGGENVIKILVATYKPLKSSVVERAKEMDINLVIFDGDLNFFEEKLSNIINKINKEP</sequence>
<keyword evidence="3" id="KW-1185">Reference proteome</keyword>
<dbReference type="Gene3D" id="3.40.1350.10">
    <property type="match status" value="1"/>
</dbReference>
<evidence type="ECO:0000259" key="1">
    <source>
        <dbReference type="Pfam" id="PF09002"/>
    </source>
</evidence>
<dbReference type="EMBL" id="WHJC01000012">
    <property type="protein sequence ID" value="MPQ42567.1"/>
    <property type="molecule type" value="Genomic_DNA"/>
</dbReference>
<proteinExistence type="predicted"/>
<protein>
    <submittedName>
        <fullName evidence="2">DUF1887 family protein</fullName>
    </submittedName>
</protein>
<organism evidence="2 3">
    <name type="scientific">Clostridium tarantellae</name>
    <dbReference type="NCBI Taxonomy" id="39493"/>
    <lineage>
        <taxon>Bacteria</taxon>
        <taxon>Bacillati</taxon>
        <taxon>Bacillota</taxon>
        <taxon>Clostridia</taxon>
        <taxon>Eubacteriales</taxon>
        <taxon>Clostridiaceae</taxon>
        <taxon>Clostridium</taxon>
    </lineage>
</organism>
<dbReference type="OrthoDB" id="1904635at2"/>
<evidence type="ECO:0000313" key="2">
    <source>
        <dbReference type="EMBL" id="MPQ42567.1"/>
    </source>
</evidence>
<dbReference type="InterPro" id="IPR011856">
    <property type="entry name" value="tRNA_endonuc-like_dom_sf"/>
</dbReference>
<dbReference type="Pfam" id="PF09002">
    <property type="entry name" value="Card1_endonuc"/>
    <property type="match status" value="1"/>
</dbReference>